<keyword evidence="1" id="KW-1133">Transmembrane helix</keyword>
<dbReference type="Proteomes" id="UP000289546">
    <property type="component" value="Unassembled WGS sequence"/>
</dbReference>
<protein>
    <submittedName>
        <fullName evidence="2">Permease</fullName>
    </submittedName>
</protein>
<feature type="transmembrane region" description="Helical" evidence="1">
    <location>
        <begin position="487"/>
        <end position="504"/>
    </location>
</feature>
<proteinExistence type="predicted"/>
<comment type="caution">
    <text evidence="2">The sequence shown here is derived from an EMBL/GenBank/DDBJ whole genome shotgun (WGS) entry which is preliminary data.</text>
</comment>
<feature type="transmembrane region" description="Helical" evidence="1">
    <location>
        <begin position="422"/>
        <end position="442"/>
    </location>
</feature>
<keyword evidence="1" id="KW-0812">Transmembrane</keyword>
<feature type="transmembrane region" description="Helical" evidence="1">
    <location>
        <begin position="152"/>
        <end position="179"/>
    </location>
</feature>
<organism evidence="2 3">
    <name type="scientific">Bradyrhizobium nanningense</name>
    <dbReference type="NCBI Taxonomy" id="1325118"/>
    <lineage>
        <taxon>Bacteria</taxon>
        <taxon>Pseudomonadati</taxon>
        <taxon>Pseudomonadota</taxon>
        <taxon>Alphaproteobacteria</taxon>
        <taxon>Hyphomicrobiales</taxon>
        <taxon>Nitrobacteraceae</taxon>
        <taxon>Bradyrhizobium</taxon>
    </lineage>
</organism>
<feature type="transmembrane region" description="Helical" evidence="1">
    <location>
        <begin position="70"/>
        <end position="90"/>
    </location>
</feature>
<keyword evidence="1" id="KW-0472">Membrane</keyword>
<keyword evidence="3" id="KW-1185">Reference proteome</keyword>
<sequence length="508" mass="54482">MSSATALSWFARHELRLAWREWFAMMTGGRRKRTRAAIIGLVCFAALLHLPAWAVIGRFANLQLPLDKSSLIVITATIFLAWTLMLSQAIESVTRVFYARADLDLIMSSPARLANLFSVRIAAIALTVTVMALLFSTPFIDVLVIGGGARWLASFGVVVAMGLSAAAIAIAVTILLFRLIGPARTRLIAQILAAIIGAGFVIALQVAAIMSYGTLSRFTILTSGTMAAYAPDVDSIWWWPAQAVMGDNEALLLLLALALMLLGSVMAIFSHRFADTAIDAAAYGASGGRRAKERPFRAGSRQQALRHKEFSLLWRDPWLISQTLMQLLYLVPPALLLWRNFADSAAALTLITPVIVMAAGQLAGGLAWLTISGEDAPDLVATAPLTPSSVIRAKIEVVLIAIAIIFCPLVAALAFASPYQAAISAGAIIISAASATAIQLWFRVQARRSQFRRRQTSSRLATIAEAFSSIGWAASAALLLALPLAGLISALITTSLVAITWKFSPKRE</sequence>
<feature type="transmembrane region" description="Helical" evidence="1">
    <location>
        <begin position="397"/>
        <end position="416"/>
    </location>
</feature>
<gene>
    <name evidence="2" type="ORF">XH99_34250</name>
</gene>
<feature type="transmembrane region" description="Helical" evidence="1">
    <location>
        <begin position="117"/>
        <end position="140"/>
    </location>
</feature>
<reference evidence="2 3" key="1">
    <citation type="submission" date="2015-04" db="EMBL/GenBank/DDBJ databases">
        <title>Comparative genomics of rhizobia nodulating Arachis hypogaea in China.</title>
        <authorList>
            <person name="Li Y."/>
        </authorList>
    </citation>
    <scope>NUCLEOTIDE SEQUENCE [LARGE SCALE GENOMIC DNA]</scope>
    <source>
        <strain evidence="2 3">CCBAU 51757</strain>
    </source>
</reference>
<dbReference type="RefSeq" id="WP_128922318.1">
    <property type="nucleotide sequence ID" value="NZ_LBJC01000014.1"/>
</dbReference>
<feature type="transmembrane region" description="Helical" evidence="1">
    <location>
        <begin position="250"/>
        <end position="269"/>
    </location>
</feature>
<accession>A0A4Q0RVA8</accession>
<evidence type="ECO:0000313" key="2">
    <source>
        <dbReference type="EMBL" id="RXH22942.1"/>
    </source>
</evidence>
<evidence type="ECO:0000256" key="1">
    <source>
        <dbReference type="SAM" id="Phobius"/>
    </source>
</evidence>
<name>A0A4Q0RVA8_9BRAD</name>
<feature type="transmembrane region" description="Helical" evidence="1">
    <location>
        <begin position="191"/>
        <end position="212"/>
    </location>
</feature>
<evidence type="ECO:0000313" key="3">
    <source>
        <dbReference type="Proteomes" id="UP000289546"/>
    </source>
</evidence>
<dbReference type="AlphaFoldDB" id="A0A4Q0RVA8"/>
<dbReference type="OrthoDB" id="7339241at2"/>
<dbReference type="EMBL" id="LBJQ01000092">
    <property type="protein sequence ID" value="RXH22942.1"/>
    <property type="molecule type" value="Genomic_DNA"/>
</dbReference>